<feature type="domain" description="Ig-like" evidence="14">
    <location>
        <begin position="1426"/>
        <end position="1514"/>
    </location>
</feature>
<protein>
    <recommendedName>
        <fullName evidence="14">Ig-like domain-containing protein</fullName>
    </recommendedName>
</protein>
<keyword evidence="7" id="KW-0547">Nucleotide-binding</keyword>
<dbReference type="InterPro" id="IPR003598">
    <property type="entry name" value="Ig_sub2"/>
</dbReference>
<feature type="compositionally biased region" description="Basic and acidic residues" evidence="13">
    <location>
        <begin position="2903"/>
        <end position="2913"/>
    </location>
</feature>
<evidence type="ECO:0000256" key="5">
    <source>
        <dbReference type="ARBA" id="ARBA00022553"/>
    </source>
</evidence>
<dbReference type="SUPFAM" id="SSF48726">
    <property type="entry name" value="Immunoglobulin"/>
    <property type="match status" value="22"/>
</dbReference>
<dbReference type="FunFam" id="2.60.40.10:FF:000981">
    <property type="entry name" value="Titin a"/>
    <property type="match status" value="1"/>
</dbReference>
<feature type="region of interest" description="Disordered" evidence="13">
    <location>
        <begin position="2785"/>
        <end position="3059"/>
    </location>
</feature>
<feature type="compositionally biased region" description="Basic and acidic residues" evidence="13">
    <location>
        <begin position="2619"/>
        <end position="2636"/>
    </location>
</feature>
<feature type="compositionally biased region" description="Polar residues" evidence="13">
    <location>
        <begin position="2727"/>
        <end position="2741"/>
    </location>
</feature>
<feature type="compositionally biased region" description="Basic and acidic residues" evidence="13">
    <location>
        <begin position="2676"/>
        <end position="2711"/>
    </location>
</feature>
<accession>A0AAN8BQB6</accession>
<keyword evidence="12" id="KW-0175">Coiled coil</keyword>
<dbReference type="GO" id="GO:0045989">
    <property type="term" value="P:positive regulation of striated muscle contraction"/>
    <property type="evidence" value="ECO:0007669"/>
    <property type="project" value="UniProtKB-ARBA"/>
</dbReference>
<evidence type="ECO:0000256" key="1">
    <source>
        <dbReference type="ARBA" id="ARBA00004123"/>
    </source>
</evidence>
<feature type="compositionally biased region" description="Basic and acidic residues" evidence="13">
    <location>
        <begin position="2139"/>
        <end position="2152"/>
    </location>
</feature>
<dbReference type="InterPro" id="IPR007110">
    <property type="entry name" value="Ig-like_dom"/>
</dbReference>
<feature type="domain" description="Ig-like" evidence="14">
    <location>
        <begin position="806"/>
        <end position="889"/>
    </location>
</feature>
<feature type="region of interest" description="Disordered" evidence="13">
    <location>
        <begin position="2324"/>
        <end position="2485"/>
    </location>
</feature>
<dbReference type="InterPro" id="IPR036179">
    <property type="entry name" value="Ig-like_dom_sf"/>
</dbReference>
<dbReference type="InterPro" id="IPR013783">
    <property type="entry name" value="Ig-like_fold"/>
</dbReference>
<keyword evidence="16" id="KW-1185">Reference proteome</keyword>
<dbReference type="EMBL" id="JAULUE010002056">
    <property type="protein sequence ID" value="KAK5889790.1"/>
    <property type="molecule type" value="Genomic_DNA"/>
</dbReference>
<dbReference type="InterPro" id="IPR013098">
    <property type="entry name" value="Ig_I-set"/>
</dbReference>
<feature type="region of interest" description="Disordered" evidence="13">
    <location>
        <begin position="1"/>
        <end position="23"/>
    </location>
</feature>
<organism evidence="15 16">
    <name type="scientific">Champsocephalus esox</name>
    <name type="common">pike icefish</name>
    <dbReference type="NCBI Taxonomy" id="159716"/>
    <lineage>
        <taxon>Eukaryota</taxon>
        <taxon>Metazoa</taxon>
        <taxon>Chordata</taxon>
        <taxon>Craniata</taxon>
        <taxon>Vertebrata</taxon>
        <taxon>Euteleostomi</taxon>
        <taxon>Actinopterygii</taxon>
        <taxon>Neopterygii</taxon>
        <taxon>Teleostei</taxon>
        <taxon>Neoteleostei</taxon>
        <taxon>Acanthomorphata</taxon>
        <taxon>Eupercaria</taxon>
        <taxon>Perciformes</taxon>
        <taxon>Notothenioidei</taxon>
        <taxon>Channichthyidae</taxon>
        <taxon>Champsocephalus</taxon>
    </lineage>
</organism>
<feature type="domain" description="Ig-like" evidence="14">
    <location>
        <begin position="3945"/>
        <end position="4037"/>
    </location>
</feature>
<dbReference type="PROSITE" id="PS50835">
    <property type="entry name" value="IG_LIKE"/>
    <property type="match status" value="15"/>
</dbReference>
<dbReference type="InterPro" id="IPR052385">
    <property type="entry name" value="Obscurin/Obscurin-like_Reg"/>
</dbReference>
<feature type="domain" description="Ig-like" evidence="14">
    <location>
        <begin position="357"/>
        <end position="443"/>
    </location>
</feature>
<evidence type="ECO:0000256" key="13">
    <source>
        <dbReference type="SAM" id="MobiDB-lite"/>
    </source>
</evidence>
<feature type="compositionally biased region" description="Basic and acidic residues" evidence="13">
    <location>
        <begin position="3222"/>
        <end position="3347"/>
    </location>
</feature>
<feature type="domain" description="Ig-like" evidence="14">
    <location>
        <begin position="1531"/>
        <end position="1619"/>
    </location>
</feature>
<gene>
    <name evidence="15" type="ORF">CesoFtcFv8_013375</name>
</gene>
<dbReference type="FunFam" id="2.60.40.10:FF:001382">
    <property type="entry name" value="titin isoform X1"/>
    <property type="match status" value="1"/>
</dbReference>
<keyword evidence="9" id="KW-1015">Disulfide bond</keyword>
<feature type="domain" description="Ig-like" evidence="14">
    <location>
        <begin position="264"/>
        <end position="353"/>
    </location>
</feature>
<dbReference type="GO" id="GO:0003007">
    <property type="term" value="P:heart morphogenesis"/>
    <property type="evidence" value="ECO:0007669"/>
    <property type="project" value="UniProtKB-ARBA"/>
</dbReference>
<dbReference type="FunFam" id="2.60.40.10:FF:000080">
    <property type="entry name" value="Myosin light chain kinase, smooth muscle"/>
    <property type="match status" value="1"/>
</dbReference>
<keyword evidence="11" id="KW-0393">Immunoglobulin domain</keyword>
<evidence type="ECO:0000256" key="9">
    <source>
        <dbReference type="ARBA" id="ARBA00023157"/>
    </source>
</evidence>
<dbReference type="FunFam" id="2.60.40.10:FF:000779">
    <property type="entry name" value="Titin b"/>
    <property type="match status" value="2"/>
</dbReference>
<dbReference type="GO" id="GO:0060298">
    <property type="term" value="P:positive regulation of sarcomere organization"/>
    <property type="evidence" value="ECO:0007669"/>
    <property type="project" value="UniProtKB-ARBA"/>
</dbReference>
<keyword evidence="10" id="KW-0539">Nucleus</keyword>
<feature type="domain" description="Ig-like" evidence="14">
    <location>
        <begin position="1651"/>
        <end position="1741"/>
    </location>
</feature>
<dbReference type="GO" id="GO:0005634">
    <property type="term" value="C:nucleus"/>
    <property type="evidence" value="ECO:0007669"/>
    <property type="project" value="UniProtKB-SubCell"/>
</dbReference>
<feature type="region of interest" description="Disordered" evidence="13">
    <location>
        <begin position="1993"/>
        <end position="2024"/>
    </location>
</feature>
<dbReference type="SMART" id="SM00408">
    <property type="entry name" value="IGc2"/>
    <property type="match status" value="12"/>
</dbReference>
<dbReference type="FunFam" id="2.60.40.10:FF:000032">
    <property type="entry name" value="palladin isoform X1"/>
    <property type="match status" value="1"/>
</dbReference>
<dbReference type="FunFam" id="2.60.40.10:FF:000050">
    <property type="entry name" value="Titin isoform B"/>
    <property type="match status" value="4"/>
</dbReference>
<evidence type="ECO:0000259" key="14">
    <source>
        <dbReference type="PROSITE" id="PS50835"/>
    </source>
</evidence>
<feature type="domain" description="Ig-like" evidence="14">
    <location>
        <begin position="1241"/>
        <end position="1327"/>
    </location>
</feature>
<dbReference type="PANTHER" id="PTHR35971:SF5">
    <property type="entry name" value="OBSCURIN LIKE CYTOSKELETAL ADAPTOR 1"/>
    <property type="match status" value="1"/>
</dbReference>
<dbReference type="InterPro" id="IPR003599">
    <property type="entry name" value="Ig_sub"/>
</dbReference>
<feature type="region of interest" description="Disordered" evidence="13">
    <location>
        <begin position="2129"/>
        <end position="2195"/>
    </location>
</feature>
<feature type="compositionally biased region" description="Polar residues" evidence="13">
    <location>
        <begin position="2914"/>
        <end position="2934"/>
    </location>
</feature>
<sequence>MEEFERIAHEGGPTGVTTDDEYEKTKPEIVLLPEATRAYEGEIARFRCRVTGYPLPKVNWYLNGQLIRKSKRYRLKYDGIYYLEIVDVKSYDTGEVRVVADNPLGTTEHTVKIEIQQKEDFRSVLRRAPEQKAAEAAQDPGRVGFDVMKVDQTSESAQDREVVKLRKTQRVVHEKTSEETDELKSKFKRRTEEGFYESISAVDLKSRKRDDSYEDLLKKTKDDLLHRLKEKEEAERKLLEEQGQITIPTFKPERVQLSPSMEAPKILERITSKTVAPMDEVRFTLRVVGRPEPEVQWFKNGVLVEKTERVFWYWPEDHLCELVIRDVTAEDSASIMVKAVNVAGEASSHAFLLVQAKAVVNFIQKLEDTSANEKDTIMTFECETSEPFVKVKWLKNNMEIFSGDKYRMHSDRKVHFLSVLVIQMKDAAEYSCVVIDEESIRTSARLHVEGAALELKKHLENIEVPETYSGDFEVELSREDAEGSWFFGDKEISSSSKYVISSRRGRQSLSVKDVKKTDQGKYTFVCGELKTSASLKMKLRPVTLLQPLSDLTVCEGDIAQLEVRFSQENVEGSWMKNGIAVIASDRVHIVIDKQIHKLLLENVSREDAASYAFIVPAQDISTSGKLGVQTIDIVNPLKDVSSVEGTKAVLEAKISAQDVLSVKWYLNEKLLTAGDRLQMVSKGSKQRLVFNRTFASDEGRYKLVVGKVDTSCSLSVQKVHIVKQMEDKVCSESQNVTFSVEVSHAGIDPLWTFRNQPLKAGPKYKMESSGKKHSLTVINTMKDEEGAYSFHAGEKTCSAKLTVSGGAITVPLQDVTVAESQTAALECEVANASAEGCWLREGQPVHFDDNVTSETKGCVRRLLIFITRPQDVGEYSYQVSSSKTSATLRVEAVKMKKTLRNQTVTETQDSVFSLELTHSGVKGSQWIRNGVELQNGHKFQMSSEGAVHTLRVKGCCTQDEGVYSFKLGKLSANARLNVQTIKIVKKIRDVTSLLDGTASFELSLSHDGIPVRWMFNGSELKTSEKVQILSERKAHKLVLQHVDQSLAGEYSAVVGHLQCSATLTVEALRVTKPLKSASVPETHTASFECEVSHFNVPSTWLKNGVDIEMSDKFRIVVQGKLHQLKITNTSREDAAEYTFVCGNDRVSAKLTVTPVLITSMLKDLRAQERDSITLEVTVNQENVSYKWLKNGVEVKSSERVSVKSRQLSHSLNIRNVHFGDGGEYSFVSGSASCSSSLYVEARVIEFTKKIKDIKVTEKKKAVFECEISEPNVQVVWMKNGQELEQESRFSVTAEKFVHRLMIQSVKMSDAGEFSVVAGSSVSRAQLVVEGRDVRISDPPERVITVLEKQRATFELEVNEDEVEGRWLRNGVEIQFSVEQRFTYACIRRTHRLTVTETFRSDAGEYTFIAGKNRTTMSLRVNLPEPPQIQRHMEPQAVEAGKPARFSVQVSGVPAPQVSWFKNSQALSAGFKCKFLHDGAEHSLLLIEVFPEDAAVYHCEAKNEHGAASSTAALHVEVSEVVSPDSAATVAPPVVMSPISSTSAREGEPARFQCRVRGDDVKISWFHGQKEIKQSDFFRMSQFDDSCQLEISRVYPEDEGEYSLRATNAAGTVSCSAALSLDGVRQRESSVSQRLLSTSLSSVKKPTLGHKPVFLQPISSCSVPHGEVARFHACVSGTPRPEISWFHNGSPVLPTKNVVFHFDEATHTAMLLIVDAFPEHAGAYTCRAANTAGEVACTATLTVTTAQEEEVTHVRERIEAKIEQEVKELFYHKEGTRQSGGELPAARQLRGAFSDTEDFPDQGLVSANRCSSRTSSVSSWTENIKPAFTKKLKFQSVLEGEPVALRCKLVACPQPTILWFHNNKSIPKDRRRRVGTESNMHLHTTTLAIDCIREKDSGSYKVMAFNSEGSAESTASLLVSLREEQSANYRGFVQRSAQAHESADAMAEQRKERTFRVDLRCVGSPFDKMSKVPQRRSRSVDSLVRTVYFKSGSHAKEKEVTEKESKRLETASERAPSPPPMFDRSERFNDRFSDIYCDRRTGARFSDKFSDRCSDRYSDRFSDTESLHNEVRTKLTTLQKAVKQKKRLSISTMSSSEFESESVASESSYADYVERLRVKPASLPDVQQFSRAFDSGEGPSEFKSRSSSRDPSKPRSRHSFEPQTRTRAIQIMRGELSDAKASDRRSGDARQGQQVESFLESRAEARYKQMVSERHGVVTEEHTESTKVEQRKGLAFPGTSTCTERTGSVGRPKTDAASRDTFLSGDASAEDRSTAEPGEQYEEEGEGGSLRAHYEQSLDAERMQVEEKLLALRIRKWQQGSLMADEEAFHPDTDLPAAAQRQYVEPAGPTHTRQQATQPVTGESETSSFRKSPRVKARTADPEAAAPRSPQVKARGDEAAVRATATAEAEAAHLALAPTSPRVKARAAMEVELSPRAEARAEDSLGGSPRLRQANTSKERFLGTGATAEPAEQYEEEGGGGSLRAHYEQSLDAERVQVEEKLLALRIRKWQQGVRMSEGETPETAPPAEPQRVEPEGLEGLEGNVNPHLEAVDERGTGDHADMSAPTSPRQSQDQASAPSPKARLKSRPGELDIEASMAHTSPRTKGRGVDVGASPRTRVRAEKMLFERTTEERELQLSRENLSELKSESEKFVSEEDALNQRILKWQENVLMEQEEVVKPGSDWEERCSEMRAEKTTDAGREAAPHPEAVRSRKTSSGKTAKEKFLQSETVPSGFQDQLAETLQWPPAEAPPTEGRETRLQRDSEYFVSEEEAVAQRILKWHQDGGEQEEVAELESDWSLDTQARPPGSGMLSRAVLSPASELPPPALRGGASSTATAAYEHAAIGESSSPAWAGLPHRPKGKERLGLEASPVQRYSPTQTAAGPFESPDRPPGEGSALGRRVPQEEEGHDAGTSRSRQGYATTADKSIGQRFQSDGREERAMSEETGASRESSGRRQQKDLAGVEREDVSRESMRTHQGGDTSEESMELGAVQKDERRVQKDERRVQEDERRVQEDERRVQKDERRVQEDERRVQKEAGLKECSRMKEKEPSARGSRPVFVKEVSSAQVRMGEMTEFTCRFQGDPLPSVTWLKDGHPLAHNPDYDIMSESNASKLTVFCPTADHEGTYDSVITNQHGKSICSGTLHVSGRKGKSEATQEVVITEGADTQEGFIEAELETFTDSGQATLQVPQAAIHQRRSSGESFGSSPVEIRITAATPLPERREDIREDSPQGEDIREDAPRREDAPQREDIREDAPQREDIREDAPRREDIREDAPQREDIREDAPQREDIREDAPRREDIREDAPQREDIREDAPQREDIREDAPQREDIRKDASQEVPEKFSEVPSDEDASQAAKHTFTFSFDTAGEAAHAVSGLENISRPEGDMAVVAGASEPVQPAEGAGFTPVRRSPVGSTEDATKAATMHTEDTQSSRAPSELAKAPTSRPRVSREPPRVSGCGLQASAAVIKVSQIKQAFESDSPVALQTQSPPEEQSEAAHFPEEFIPAVALSPDQQEQVLDSLPAEGAVSLASAMMGHPSSPNALPGSPEASHPASPPSRSRDLEPGADSAESEVTPCVEDVRECPGSVRPTAQTPAPVAGHVEACAVGVLRGQPVRTFDKTGSFFPFKPDKVPAVKRTVKTSAPVEEAVEPEAISKSLRHEKQMAGAGSSSPRSEADGTLHSGEALVSDPEPSLDSGVFLSMPESQADVAELAEEVAGDEVEPHVQITGEDGAIEVMEPEPATLVVEPKGGDSVEPLEEAPAAAEGPRRQVASVQEGAGGAAAAGSIEEEEVTFGAVYDFYNPPADWGRPLSPESEMSIEVGSTVSEDLGEMAERFYTPGSSTEVSQPIAESFQTPKSHMSFQTPSLDTSGGFRTPKEYPFSPMDHKRPSTGGSSERFFSPMQFLMSPGDEGIETVDDNLYLTKGRGPLGLATLQEKVQGIPPAFLKPLVKKRVFEKDSLTFYAEVFGLPSPQVSWFCNGKQLLADDRVNAERDGDSISLTIHNVTKADQGEYICEAVNYVGEARSVALVAVVSQEVRFTPALPNVTHQHVMEFDVEDDDSSRSTSPQEILLEVELDESDVKEFERQIKIITIPEYTADNKSMIISLNVLPSNYEECTVDFVTQEHDDLQIAFEVTEMPPRFINPICDMETAEGTAVMFECSLMGIPSPVVSWFRGDKKIPHSNDKYLCSSDGDNHFLKICKVAPQDSGVYTCRAINVVGETLCRASLVVVNANALSGQTRGRELTAVSLGSARVQPQKFDLLVGNSSFDSEQVSEIELEFEFEQEADESQRAVRLVAKTDHEVNERGEKYVSINFDVFAEPAKDDKIEFKGKSSDMCSFQFLVTETPPRCVIPLTNITAAVGTPVILQCLVSGKPSPTAEWYKDGNPVTGGRCILQEKTAGHFNLLITNASQSDGGEYKCVIQNTAGYVETAALLKVF</sequence>
<name>A0AAN8BQB6_9TELE</name>
<feature type="region of interest" description="Disordered" evidence="13">
    <location>
        <begin position="3653"/>
        <end position="3698"/>
    </location>
</feature>
<feature type="compositionally biased region" description="Basic and acidic residues" evidence="13">
    <location>
        <begin position="2549"/>
        <end position="2561"/>
    </location>
</feature>
<dbReference type="CDD" id="cd00096">
    <property type="entry name" value="Ig"/>
    <property type="match status" value="3"/>
</dbReference>
<feature type="region of interest" description="Disordered" evidence="13">
    <location>
        <begin position="2676"/>
        <end position="2761"/>
    </location>
</feature>
<feature type="compositionally biased region" description="Polar residues" evidence="13">
    <location>
        <begin position="2564"/>
        <end position="2577"/>
    </location>
</feature>
<evidence type="ECO:0000256" key="10">
    <source>
        <dbReference type="ARBA" id="ARBA00023242"/>
    </source>
</evidence>
<dbReference type="PANTHER" id="PTHR35971">
    <property type="entry name" value="SI:DKEY-31G6.6"/>
    <property type="match status" value="1"/>
</dbReference>
<evidence type="ECO:0000256" key="7">
    <source>
        <dbReference type="ARBA" id="ARBA00022741"/>
    </source>
</evidence>
<feature type="domain" description="Ig-like" evidence="14">
    <location>
        <begin position="4143"/>
        <end position="4240"/>
    </location>
</feature>
<keyword evidence="4" id="KW-0963">Cytoplasm</keyword>
<reference evidence="15 16" key="1">
    <citation type="journal article" date="2023" name="Mol. Biol. Evol.">
        <title>Genomics of Secondarily Temperate Adaptation in the Only Non-Antarctic Icefish.</title>
        <authorList>
            <person name="Rivera-Colon A.G."/>
            <person name="Rayamajhi N."/>
            <person name="Minhas B.F."/>
            <person name="Madrigal G."/>
            <person name="Bilyk K.T."/>
            <person name="Yoon V."/>
            <person name="Hune M."/>
            <person name="Gregory S."/>
            <person name="Cheng C.H.C."/>
            <person name="Catchen J.M."/>
        </authorList>
    </citation>
    <scope>NUCLEOTIDE SEQUENCE [LARGE SCALE GENOMIC DNA]</scope>
    <source>
        <strain evidence="15">JC2023a</strain>
    </source>
</reference>
<evidence type="ECO:0000256" key="4">
    <source>
        <dbReference type="ARBA" id="ARBA00022490"/>
    </source>
</evidence>
<proteinExistence type="inferred from homology"/>
<dbReference type="FunFam" id="2.60.40.10:FF:000147">
    <property type="entry name" value="Myosin light chain kinase"/>
    <property type="match status" value="1"/>
</dbReference>
<evidence type="ECO:0000313" key="16">
    <source>
        <dbReference type="Proteomes" id="UP001335648"/>
    </source>
</evidence>
<dbReference type="FunFam" id="2.60.40.10:FF:001213">
    <property type="entry name" value="titin isoform X1"/>
    <property type="match status" value="1"/>
</dbReference>
<dbReference type="Gene3D" id="2.60.40.10">
    <property type="entry name" value="Immunoglobulins"/>
    <property type="match status" value="22"/>
</dbReference>
<feature type="compositionally biased region" description="Low complexity" evidence="13">
    <location>
        <begin position="2400"/>
        <end position="2416"/>
    </location>
</feature>
<comment type="similarity">
    <text evidence="3">Belongs to the protein kinase superfamily. CAMK Ser/Thr protein kinase family.</text>
</comment>
<keyword evidence="5" id="KW-0597">Phosphoprotein</keyword>
<feature type="region of interest" description="Disordered" evidence="13">
    <location>
        <begin position="2216"/>
        <end position="2294"/>
    </location>
</feature>
<feature type="domain" description="Ig-like" evidence="14">
    <location>
        <begin position="4351"/>
        <end position="4440"/>
    </location>
</feature>
<feature type="domain" description="Ig-like" evidence="14">
    <location>
        <begin position="1825"/>
        <end position="1917"/>
    </location>
</feature>
<feature type="domain" description="Ig-like" evidence="14">
    <location>
        <begin position="1066"/>
        <end position="1151"/>
    </location>
</feature>
<feature type="compositionally biased region" description="Basic and acidic residues" evidence="13">
    <location>
        <begin position="1993"/>
        <end position="2011"/>
    </location>
</feature>
<evidence type="ECO:0000256" key="3">
    <source>
        <dbReference type="ARBA" id="ARBA00006692"/>
    </source>
</evidence>
<evidence type="ECO:0000256" key="6">
    <source>
        <dbReference type="ARBA" id="ARBA00022737"/>
    </source>
</evidence>
<dbReference type="Pfam" id="PF07679">
    <property type="entry name" value="I-set"/>
    <property type="match status" value="20"/>
</dbReference>
<evidence type="ECO:0000256" key="2">
    <source>
        <dbReference type="ARBA" id="ARBA00004657"/>
    </source>
</evidence>
<feature type="region of interest" description="Disordered" evidence="13">
    <location>
        <begin position="3192"/>
        <end position="3360"/>
    </location>
</feature>
<dbReference type="FunFam" id="2.60.40.10:FF:000697">
    <property type="entry name" value="titin isoform X1"/>
    <property type="match status" value="1"/>
</dbReference>
<dbReference type="GO" id="GO:0005524">
    <property type="term" value="F:ATP binding"/>
    <property type="evidence" value="ECO:0007669"/>
    <property type="project" value="UniProtKB-KW"/>
</dbReference>
<feature type="domain" description="Ig-like" evidence="14">
    <location>
        <begin position="1154"/>
        <end position="1225"/>
    </location>
</feature>
<feature type="compositionally biased region" description="Basic and acidic residues" evidence="13">
    <location>
        <begin position="2426"/>
        <end position="2442"/>
    </location>
</feature>
<evidence type="ECO:0000256" key="12">
    <source>
        <dbReference type="SAM" id="Coils"/>
    </source>
</evidence>
<dbReference type="SMART" id="SM00409">
    <property type="entry name" value="IG"/>
    <property type="match status" value="22"/>
</dbReference>
<feature type="compositionally biased region" description="Basic and acidic residues" evidence="13">
    <location>
        <begin position="2174"/>
        <end position="2187"/>
    </location>
</feature>
<feature type="compositionally biased region" description="Basic and acidic residues" evidence="13">
    <location>
        <begin position="2216"/>
        <end position="2231"/>
    </location>
</feature>
<feature type="region of interest" description="Disordered" evidence="13">
    <location>
        <begin position="3750"/>
        <end position="3780"/>
    </location>
</feature>
<dbReference type="Proteomes" id="UP001335648">
    <property type="component" value="Unassembled WGS sequence"/>
</dbReference>
<dbReference type="GO" id="GO:0030016">
    <property type="term" value="C:myofibril"/>
    <property type="evidence" value="ECO:0007669"/>
    <property type="project" value="UniProtKB-SubCell"/>
</dbReference>
<dbReference type="FunFam" id="2.60.40.10:FF:000425">
    <property type="entry name" value="Myosin light chain kinase"/>
    <property type="match status" value="2"/>
</dbReference>
<feature type="compositionally biased region" description="Basic and acidic residues" evidence="13">
    <location>
        <begin position="2935"/>
        <end position="2944"/>
    </location>
</feature>
<keyword evidence="8" id="KW-0067">ATP-binding</keyword>
<feature type="region of interest" description="Disordered" evidence="13">
    <location>
        <begin position="2508"/>
        <end position="2636"/>
    </location>
</feature>
<feature type="region of interest" description="Disordered" evidence="13">
    <location>
        <begin position="3399"/>
        <end position="3460"/>
    </location>
</feature>
<feature type="compositionally biased region" description="Basic and acidic residues" evidence="13">
    <location>
        <begin position="2953"/>
        <end position="2976"/>
    </location>
</feature>
<dbReference type="FunFam" id="2.60.40.10:FF:000107">
    <property type="entry name" value="Myosin, light chain kinase a"/>
    <property type="match status" value="2"/>
</dbReference>
<evidence type="ECO:0000313" key="15">
    <source>
        <dbReference type="EMBL" id="KAK5889790.1"/>
    </source>
</evidence>
<feature type="compositionally biased region" description="Acidic residues" evidence="13">
    <location>
        <begin position="2786"/>
        <end position="2798"/>
    </location>
</feature>
<feature type="domain" description="Ig-like" evidence="14">
    <location>
        <begin position="27"/>
        <end position="114"/>
    </location>
</feature>
<feature type="compositionally biased region" description="Basic and acidic residues" evidence="13">
    <location>
        <begin position="2994"/>
        <end position="3053"/>
    </location>
</feature>
<feature type="compositionally biased region" description="Polar residues" evidence="13">
    <location>
        <begin position="2350"/>
        <end position="2369"/>
    </location>
</feature>
<comment type="subcellular location">
    <subcellularLocation>
        <location evidence="2">Cytoplasm</location>
        <location evidence="2">Myofibril</location>
    </subcellularLocation>
    <subcellularLocation>
        <location evidence="1">Nucleus</location>
    </subcellularLocation>
</comment>
<feature type="region of interest" description="Disordered" evidence="13">
    <location>
        <begin position="3536"/>
        <end position="3581"/>
    </location>
</feature>
<evidence type="ECO:0000256" key="11">
    <source>
        <dbReference type="ARBA" id="ARBA00023319"/>
    </source>
</evidence>
<dbReference type="GO" id="GO:0055013">
    <property type="term" value="P:cardiac muscle cell development"/>
    <property type="evidence" value="ECO:0007669"/>
    <property type="project" value="UniProtKB-ARBA"/>
</dbReference>
<keyword evidence="6" id="KW-0677">Repeat</keyword>
<evidence type="ECO:0000256" key="8">
    <source>
        <dbReference type="ARBA" id="ARBA00022840"/>
    </source>
</evidence>
<feature type="domain" description="Ig-like" evidence="14">
    <location>
        <begin position="3059"/>
        <end position="3149"/>
    </location>
</feature>
<dbReference type="FunFam" id="2.60.40.10:FF:000792">
    <property type="entry name" value="titin isoform X1"/>
    <property type="match status" value="1"/>
</dbReference>
<comment type="caution">
    <text evidence="15">The sequence shown here is derived from an EMBL/GenBank/DDBJ whole genome shotgun (WGS) entry which is preliminary data.</text>
</comment>
<feature type="coiled-coil region" evidence="12">
    <location>
        <begin position="214"/>
        <end position="241"/>
    </location>
</feature>